<dbReference type="InterPro" id="IPR038157">
    <property type="entry name" value="FeoA_core_dom"/>
</dbReference>
<dbReference type="PANTHER" id="PTHR33238">
    <property type="entry name" value="IRON (METAL) DEPENDENT REPRESSOR, DTXR FAMILY"/>
    <property type="match status" value="1"/>
</dbReference>
<dbReference type="GO" id="GO:0046914">
    <property type="term" value="F:transition metal ion binding"/>
    <property type="evidence" value="ECO:0007669"/>
    <property type="project" value="InterPro"/>
</dbReference>
<dbReference type="GO" id="GO:0003677">
    <property type="term" value="F:DNA binding"/>
    <property type="evidence" value="ECO:0007669"/>
    <property type="project" value="UniProtKB-KW"/>
</dbReference>
<dbReference type="InterPro" id="IPR036388">
    <property type="entry name" value="WH-like_DNA-bd_sf"/>
</dbReference>
<dbReference type="Pfam" id="PF02742">
    <property type="entry name" value="Fe_dep_repr_C"/>
    <property type="match status" value="1"/>
</dbReference>
<keyword evidence="10" id="KW-0464">Manganese</keyword>
<evidence type="ECO:0000256" key="4">
    <source>
        <dbReference type="ARBA" id="ARBA00022490"/>
    </source>
</evidence>
<dbReference type="AlphaFoldDB" id="A0A840DGI8"/>
<evidence type="ECO:0000256" key="5">
    <source>
        <dbReference type="ARBA" id="ARBA00022491"/>
    </source>
</evidence>
<comment type="similarity">
    <text evidence="2">Belongs to the DtxR/MntR family.</text>
</comment>
<evidence type="ECO:0000256" key="10">
    <source>
        <dbReference type="ARBA" id="ARBA00023211"/>
    </source>
</evidence>
<evidence type="ECO:0000256" key="1">
    <source>
        <dbReference type="ARBA" id="ARBA00004496"/>
    </source>
</evidence>
<dbReference type="InterPro" id="IPR007167">
    <property type="entry name" value="Fe-transptr_FeoA-like"/>
</dbReference>
<name>A0A840DGI8_9MICO</name>
<reference evidence="13" key="1">
    <citation type="submission" date="2020-08" db="EMBL/GenBank/DDBJ databases">
        <title>Sequencing the genomes of 1000 actinobacteria strains.</title>
        <authorList>
            <person name="Klenk H.-P."/>
        </authorList>
    </citation>
    <scope>NUCLEOTIDE SEQUENCE [LARGE SCALE GENOMIC DNA]</scope>
    <source>
        <strain evidence="13">DSM 27064</strain>
    </source>
</reference>
<gene>
    <name evidence="13" type="ORF">F5897_000169</name>
</gene>
<evidence type="ECO:0000256" key="3">
    <source>
        <dbReference type="ARBA" id="ARBA00011738"/>
    </source>
</evidence>
<comment type="subunit">
    <text evidence="3">Homodimer.</text>
</comment>
<comment type="subcellular location">
    <subcellularLocation>
        <location evidence="1">Cytoplasm</location>
    </subcellularLocation>
</comment>
<evidence type="ECO:0000256" key="9">
    <source>
        <dbReference type="ARBA" id="ARBA00023163"/>
    </source>
</evidence>
<dbReference type="InterPro" id="IPR036390">
    <property type="entry name" value="WH_DNA-bd_sf"/>
</dbReference>
<dbReference type="RefSeq" id="WP_183304155.1">
    <property type="nucleotide sequence ID" value="NZ_JACIFD010000002.1"/>
</dbReference>
<evidence type="ECO:0000313" key="13">
    <source>
        <dbReference type="EMBL" id="MBB4070885.1"/>
    </source>
</evidence>
<evidence type="ECO:0000256" key="11">
    <source>
        <dbReference type="ARBA" id="ARBA00032593"/>
    </source>
</evidence>
<dbReference type="Pfam" id="PF01325">
    <property type="entry name" value="Fe_dep_repress"/>
    <property type="match status" value="1"/>
</dbReference>
<evidence type="ECO:0000256" key="7">
    <source>
        <dbReference type="ARBA" id="ARBA00023125"/>
    </source>
</evidence>
<dbReference type="Pfam" id="PF04023">
    <property type="entry name" value="FeoA"/>
    <property type="match status" value="1"/>
</dbReference>
<dbReference type="SUPFAM" id="SSF47979">
    <property type="entry name" value="Iron-dependent repressor protein, dimerization domain"/>
    <property type="match status" value="1"/>
</dbReference>
<dbReference type="GO" id="GO:0045892">
    <property type="term" value="P:negative regulation of DNA-templated transcription"/>
    <property type="evidence" value="ECO:0007669"/>
    <property type="project" value="TreeGrafter"/>
</dbReference>
<keyword evidence="14" id="KW-1185">Reference proteome</keyword>
<dbReference type="FunFam" id="1.10.60.10:FF:000004">
    <property type="entry name" value="DtxR family transcriptional regulator"/>
    <property type="match status" value="1"/>
</dbReference>
<keyword evidence="5" id="KW-0678">Repressor</keyword>
<dbReference type="Proteomes" id="UP000571183">
    <property type="component" value="Unassembled WGS sequence"/>
</dbReference>
<keyword evidence="4" id="KW-0963">Cytoplasm</keyword>
<proteinExistence type="inferred from homology"/>
<dbReference type="InterPro" id="IPR036421">
    <property type="entry name" value="Fe_dep_repressor_sf"/>
</dbReference>
<keyword evidence="9" id="KW-0804">Transcription</keyword>
<sequence length="223" mass="23898">MSVNHLSTSAQNYLKAIWALQEWSTDPVAPSALAAHVGVRPPTVTDAVKKLAAEGLVANVRYGAIELTAAGRQAALEMVRRHRLIETYLVNELGYSWDEVHEEAEHLEHACSDLMIARICDKLGNPSRDPHGDPIPAADGTIEMPDAVPLHTVAPDSTVIVERIADSNPELLVHLAELGIAIGDQLRLAPGPPFSDSLIARNAAGKKLTLGSGVIHSIWVSLV</sequence>
<dbReference type="GO" id="GO:0005737">
    <property type="term" value="C:cytoplasm"/>
    <property type="evidence" value="ECO:0007669"/>
    <property type="project" value="UniProtKB-SubCell"/>
</dbReference>
<dbReference type="SUPFAM" id="SSF46785">
    <property type="entry name" value="Winged helix' DNA-binding domain"/>
    <property type="match status" value="1"/>
</dbReference>
<evidence type="ECO:0000259" key="12">
    <source>
        <dbReference type="PROSITE" id="PS50944"/>
    </source>
</evidence>
<dbReference type="SMART" id="SM00529">
    <property type="entry name" value="HTH_DTXR"/>
    <property type="match status" value="1"/>
</dbReference>
<dbReference type="GO" id="GO:0003700">
    <property type="term" value="F:DNA-binding transcription factor activity"/>
    <property type="evidence" value="ECO:0007669"/>
    <property type="project" value="InterPro"/>
</dbReference>
<keyword evidence="7" id="KW-0238">DNA-binding</keyword>
<dbReference type="Gene3D" id="1.10.60.10">
    <property type="entry name" value="Iron dependent repressor, metal binding and dimerisation domain"/>
    <property type="match status" value="1"/>
</dbReference>
<comment type="caution">
    <text evidence="13">The sequence shown here is derived from an EMBL/GenBank/DDBJ whole genome shotgun (WGS) entry which is preliminary data.</text>
</comment>
<keyword evidence="8" id="KW-0010">Activator</keyword>
<evidence type="ECO:0000256" key="6">
    <source>
        <dbReference type="ARBA" id="ARBA00023015"/>
    </source>
</evidence>
<keyword evidence="6" id="KW-0805">Transcription regulation</keyword>
<organism evidence="13 14">
    <name type="scientific">Canibacter oris</name>
    <dbReference type="NCBI Taxonomy" id="1365628"/>
    <lineage>
        <taxon>Bacteria</taxon>
        <taxon>Bacillati</taxon>
        <taxon>Actinomycetota</taxon>
        <taxon>Actinomycetes</taxon>
        <taxon>Micrococcales</taxon>
        <taxon>Microbacteriaceae</taxon>
        <taxon>Canibacter</taxon>
    </lineage>
</organism>
<dbReference type="InterPro" id="IPR022689">
    <property type="entry name" value="Iron_dep_repressor"/>
</dbReference>
<dbReference type="PROSITE" id="PS50944">
    <property type="entry name" value="HTH_DTXR"/>
    <property type="match status" value="1"/>
</dbReference>
<dbReference type="Gene3D" id="2.30.30.90">
    <property type="match status" value="1"/>
</dbReference>
<dbReference type="InterPro" id="IPR050536">
    <property type="entry name" value="DtxR_MntR_Metal-Reg"/>
</dbReference>
<dbReference type="InterPro" id="IPR001367">
    <property type="entry name" value="Fe_dep_repressor"/>
</dbReference>
<feature type="domain" description="HTH dtxR-type" evidence="12">
    <location>
        <begin position="6"/>
        <end position="68"/>
    </location>
</feature>
<evidence type="ECO:0000256" key="2">
    <source>
        <dbReference type="ARBA" id="ARBA00007871"/>
    </source>
</evidence>
<accession>A0A840DGI8</accession>
<dbReference type="PANTHER" id="PTHR33238:SF11">
    <property type="entry name" value="TRANSCRIPTIONAL REGULATOR MNTR"/>
    <property type="match status" value="1"/>
</dbReference>
<dbReference type="SMART" id="SM00899">
    <property type="entry name" value="FeoA"/>
    <property type="match status" value="1"/>
</dbReference>
<protein>
    <recommendedName>
        <fullName evidence="11">Manganese transport regulator</fullName>
    </recommendedName>
</protein>
<dbReference type="EMBL" id="JACIFD010000002">
    <property type="protein sequence ID" value="MBB4070885.1"/>
    <property type="molecule type" value="Genomic_DNA"/>
</dbReference>
<dbReference type="GO" id="GO:0046983">
    <property type="term" value="F:protein dimerization activity"/>
    <property type="evidence" value="ECO:0007669"/>
    <property type="project" value="InterPro"/>
</dbReference>
<dbReference type="InterPro" id="IPR022687">
    <property type="entry name" value="HTH_DTXR"/>
</dbReference>
<dbReference type="Gene3D" id="1.10.10.10">
    <property type="entry name" value="Winged helix-like DNA-binding domain superfamily/Winged helix DNA-binding domain"/>
    <property type="match status" value="1"/>
</dbReference>
<evidence type="ECO:0000313" key="14">
    <source>
        <dbReference type="Proteomes" id="UP000571183"/>
    </source>
</evidence>
<evidence type="ECO:0000256" key="8">
    <source>
        <dbReference type="ARBA" id="ARBA00023159"/>
    </source>
</evidence>